<dbReference type="EMBL" id="JAVRHO010000011">
    <property type="protein sequence ID" value="MDT0646840.1"/>
    <property type="molecule type" value="Genomic_DNA"/>
</dbReference>
<evidence type="ECO:0000259" key="2">
    <source>
        <dbReference type="Pfam" id="PF07859"/>
    </source>
</evidence>
<keyword evidence="1 3" id="KW-0378">Hydrolase</keyword>
<dbReference type="InterPro" id="IPR013094">
    <property type="entry name" value="AB_hydrolase_3"/>
</dbReference>
<dbReference type="RefSeq" id="WP_311495005.1">
    <property type="nucleotide sequence ID" value="NZ_JAVRHO010000011.1"/>
</dbReference>
<dbReference type="PANTHER" id="PTHR48081:SF8">
    <property type="entry name" value="ALPHA_BETA HYDROLASE FOLD-3 DOMAIN-CONTAINING PROTEIN-RELATED"/>
    <property type="match status" value="1"/>
</dbReference>
<evidence type="ECO:0000313" key="3">
    <source>
        <dbReference type="EMBL" id="MDT0646840.1"/>
    </source>
</evidence>
<dbReference type="Gene3D" id="3.40.50.1820">
    <property type="entry name" value="alpha/beta hydrolase"/>
    <property type="match status" value="1"/>
</dbReference>
<dbReference type="SUPFAM" id="SSF53474">
    <property type="entry name" value="alpha/beta-Hydrolases"/>
    <property type="match status" value="1"/>
</dbReference>
<dbReference type="PANTHER" id="PTHR48081">
    <property type="entry name" value="AB HYDROLASE SUPERFAMILY PROTEIN C4A8.06C"/>
    <property type="match status" value="1"/>
</dbReference>
<evidence type="ECO:0000313" key="4">
    <source>
        <dbReference type="Proteomes" id="UP001245285"/>
    </source>
</evidence>
<dbReference type="InterPro" id="IPR050300">
    <property type="entry name" value="GDXG_lipolytic_enzyme"/>
</dbReference>
<feature type="domain" description="Alpha/beta hydrolase fold-3" evidence="2">
    <location>
        <begin position="152"/>
        <end position="357"/>
    </location>
</feature>
<name>A0ABU3CLL6_9FLAO</name>
<gene>
    <name evidence="3" type="ORF">RM545_09065</name>
</gene>
<proteinExistence type="predicted"/>
<accession>A0ABU3CLL6</accession>
<organism evidence="3 4">
    <name type="scientific">Autumnicola lenta</name>
    <dbReference type="NCBI Taxonomy" id="3075593"/>
    <lineage>
        <taxon>Bacteria</taxon>
        <taxon>Pseudomonadati</taxon>
        <taxon>Bacteroidota</taxon>
        <taxon>Flavobacteriia</taxon>
        <taxon>Flavobacteriales</taxon>
        <taxon>Flavobacteriaceae</taxon>
        <taxon>Autumnicola</taxon>
    </lineage>
</organism>
<dbReference type="InterPro" id="IPR029058">
    <property type="entry name" value="AB_hydrolase_fold"/>
</dbReference>
<dbReference type="Pfam" id="PF07859">
    <property type="entry name" value="Abhydrolase_3"/>
    <property type="match status" value="1"/>
</dbReference>
<protein>
    <submittedName>
        <fullName evidence="3">Alpha/beta hydrolase</fullName>
    </submittedName>
</protein>
<dbReference type="Proteomes" id="UP001245285">
    <property type="component" value="Unassembled WGS sequence"/>
</dbReference>
<evidence type="ECO:0000256" key="1">
    <source>
        <dbReference type="ARBA" id="ARBA00022801"/>
    </source>
</evidence>
<reference evidence="3 4" key="1">
    <citation type="submission" date="2023-09" db="EMBL/GenBank/DDBJ databases">
        <authorList>
            <person name="Rey-Velasco X."/>
        </authorList>
    </citation>
    <scope>NUCLEOTIDE SEQUENCE [LARGE SCALE GENOMIC DNA]</scope>
    <source>
        <strain evidence="3 4">F260</strain>
    </source>
</reference>
<keyword evidence="4" id="KW-1185">Reference proteome</keyword>
<sequence length="384" mass="41985">MKRLLPIALQKNILRTSMSFLLPVVLLNFTGLTAQEKMMTGPEVTTSNPMEIMPKGEAPDWAPNIDPQMLAVIEQFKAFEMPKPVEMSAFQLRNAKLPAEAVMALLAKSGIPAKEPKVDISHKILNVGPEEGILVRIYKPVEMNPGEELPVIVYYHGGGWVIADLDTYEPSAKALAAKAGAIVVSVAYRQAPQFTFPTAHDDAFAAYKWVVENTSEIGGDENNIATAGESAGGNLAVAIPIMAREQNVKLPVHILSVYPIADGDVQSPSYDEYENASPLNRPFMEWFFKKYSPNQESKSDPLISLIDADLAGLPTTTIINAQLDPLEHEGGELAEKMDQAGIDVEREVYQGVTHEFFGMAAILEQAVEAQKFAADRLKESFGTN</sequence>
<dbReference type="GO" id="GO:0016787">
    <property type="term" value="F:hydrolase activity"/>
    <property type="evidence" value="ECO:0007669"/>
    <property type="project" value="UniProtKB-KW"/>
</dbReference>
<comment type="caution">
    <text evidence="3">The sequence shown here is derived from an EMBL/GenBank/DDBJ whole genome shotgun (WGS) entry which is preliminary data.</text>
</comment>